<accession>A0A508TBL1</accession>
<evidence type="ECO:0000256" key="1">
    <source>
        <dbReference type="SAM" id="SignalP"/>
    </source>
</evidence>
<gene>
    <name evidence="2" type="ORF">CI1B_31310</name>
</gene>
<comment type="caution">
    <text evidence="2">The sequence shown here is derived from an EMBL/GenBank/DDBJ whole genome shotgun (WGS) entry which is preliminary data.</text>
</comment>
<proteinExistence type="predicted"/>
<dbReference type="AlphaFoldDB" id="A0A508TBL1"/>
<organism evidence="2 3">
    <name type="scientific">Bradyrhizobium ivorense</name>
    <dbReference type="NCBI Taxonomy" id="2511166"/>
    <lineage>
        <taxon>Bacteria</taxon>
        <taxon>Pseudomonadati</taxon>
        <taxon>Pseudomonadota</taxon>
        <taxon>Alphaproteobacteria</taxon>
        <taxon>Hyphomicrobiales</taxon>
        <taxon>Nitrobacteraceae</taxon>
        <taxon>Bradyrhizobium</taxon>
    </lineage>
</organism>
<name>A0A508TBL1_9BRAD</name>
<dbReference type="Proteomes" id="UP000328092">
    <property type="component" value="Unassembled WGS sequence"/>
</dbReference>
<dbReference type="EMBL" id="CAADFC020000011">
    <property type="protein sequence ID" value="VIO70477.1"/>
    <property type="molecule type" value="Genomic_DNA"/>
</dbReference>
<evidence type="ECO:0000313" key="3">
    <source>
        <dbReference type="Proteomes" id="UP000328092"/>
    </source>
</evidence>
<reference evidence="2" key="1">
    <citation type="submission" date="2019-02" db="EMBL/GenBank/DDBJ databases">
        <authorList>
            <person name="Pothier F.J."/>
        </authorList>
    </citation>
    <scope>NUCLEOTIDE SEQUENCE</scope>
    <source>
        <strain evidence="2">CI-1B</strain>
    </source>
</reference>
<protein>
    <submittedName>
        <fullName evidence="2">Uncharacterized protein</fullName>
    </submittedName>
</protein>
<feature type="chain" id="PRO_5021422408" evidence="1">
    <location>
        <begin position="22"/>
        <end position="109"/>
    </location>
</feature>
<keyword evidence="1" id="KW-0732">Signal</keyword>
<keyword evidence="3" id="KW-1185">Reference proteome</keyword>
<sequence>MKLLFLTTGALLAAFTSAASAQDLKELSDFAQSICGDIPEGTYTKTAIQGKVGATAGLLAKLVSGNAEVSAERKDEVYKGIPFDKLPDNIPTVAMCKSELVKVILARKK</sequence>
<evidence type="ECO:0000313" key="2">
    <source>
        <dbReference type="EMBL" id="VIO70477.1"/>
    </source>
</evidence>
<feature type="signal peptide" evidence="1">
    <location>
        <begin position="1"/>
        <end position="21"/>
    </location>
</feature>